<dbReference type="Proteomes" id="UP000807504">
    <property type="component" value="Unassembled WGS sequence"/>
</dbReference>
<accession>A0A8T0F5J4</accession>
<name>A0A8T0F5J4_ARGBR</name>
<proteinExistence type="predicted"/>
<evidence type="ECO:0000313" key="3">
    <source>
        <dbReference type="Proteomes" id="UP000807504"/>
    </source>
</evidence>
<evidence type="ECO:0000256" key="1">
    <source>
        <dbReference type="SAM" id="MobiDB-lite"/>
    </source>
</evidence>
<reference evidence="2" key="2">
    <citation type="submission" date="2020-06" db="EMBL/GenBank/DDBJ databases">
        <authorList>
            <person name="Sheffer M."/>
        </authorList>
    </citation>
    <scope>NUCLEOTIDE SEQUENCE</scope>
</reference>
<evidence type="ECO:0000313" key="2">
    <source>
        <dbReference type="EMBL" id="KAF8786121.1"/>
    </source>
</evidence>
<organism evidence="2 3">
    <name type="scientific">Argiope bruennichi</name>
    <name type="common">Wasp spider</name>
    <name type="synonym">Aranea bruennichi</name>
    <dbReference type="NCBI Taxonomy" id="94029"/>
    <lineage>
        <taxon>Eukaryota</taxon>
        <taxon>Metazoa</taxon>
        <taxon>Ecdysozoa</taxon>
        <taxon>Arthropoda</taxon>
        <taxon>Chelicerata</taxon>
        <taxon>Arachnida</taxon>
        <taxon>Araneae</taxon>
        <taxon>Araneomorphae</taxon>
        <taxon>Entelegynae</taxon>
        <taxon>Araneoidea</taxon>
        <taxon>Araneidae</taxon>
        <taxon>Argiope</taxon>
    </lineage>
</organism>
<sequence>MKEISRDIRGEEAKRADGYGKTERKKARTSEKRAEGSVVHHHLLKLDFGFQFDVFNPHILEIFPEKIALRKLMSLLDATFFCAASNKPFLMLAERK</sequence>
<feature type="region of interest" description="Disordered" evidence="1">
    <location>
        <begin position="1"/>
        <end position="35"/>
    </location>
</feature>
<dbReference type="AlphaFoldDB" id="A0A8T0F5J4"/>
<dbReference type="EMBL" id="JABXBU010000015">
    <property type="protein sequence ID" value="KAF8786121.1"/>
    <property type="molecule type" value="Genomic_DNA"/>
</dbReference>
<gene>
    <name evidence="2" type="ORF">HNY73_007883</name>
</gene>
<reference evidence="2" key="1">
    <citation type="journal article" date="2020" name="bioRxiv">
        <title>Chromosome-level reference genome of the European wasp spider Argiope bruennichi: a resource for studies on range expansion and evolutionary adaptation.</title>
        <authorList>
            <person name="Sheffer M.M."/>
            <person name="Hoppe A."/>
            <person name="Krehenwinkel H."/>
            <person name="Uhl G."/>
            <person name="Kuss A.W."/>
            <person name="Jensen L."/>
            <person name="Jensen C."/>
            <person name="Gillespie R.G."/>
            <person name="Hoff K.J."/>
            <person name="Prost S."/>
        </authorList>
    </citation>
    <scope>NUCLEOTIDE SEQUENCE</scope>
</reference>
<comment type="caution">
    <text evidence="2">The sequence shown here is derived from an EMBL/GenBank/DDBJ whole genome shotgun (WGS) entry which is preliminary data.</text>
</comment>
<keyword evidence="3" id="KW-1185">Reference proteome</keyword>
<protein>
    <submittedName>
        <fullName evidence="2">Uncharacterized protein</fullName>
    </submittedName>
</protein>